<keyword evidence="3 8" id="KW-0732">Signal</keyword>
<dbReference type="RefSeq" id="XP_028812365.1">
    <property type="nucleotide sequence ID" value="XM_028956532.1"/>
</dbReference>
<dbReference type="SUPFAM" id="SSF48726">
    <property type="entry name" value="Immunoglobulin"/>
    <property type="match status" value="4"/>
</dbReference>
<dbReference type="SMART" id="SM00209">
    <property type="entry name" value="TSP1"/>
    <property type="match status" value="12"/>
</dbReference>
<dbReference type="GeneTree" id="ENSGT00940000158143"/>
<reference evidence="11" key="3">
    <citation type="submission" date="2025-09" db="UniProtKB">
        <authorList>
            <consortium name="Ensembl"/>
        </authorList>
    </citation>
    <scope>IDENTIFICATION</scope>
</reference>
<dbReference type="Pfam" id="PF00090">
    <property type="entry name" value="TSP_1"/>
    <property type="match status" value="1"/>
</dbReference>
<dbReference type="InterPro" id="IPR007110">
    <property type="entry name" value="Ig-like_dom"/>
</dbReference>
<dbReference type="InterPro" id="IPR050439">
    <property type="entry name" value="ADAMTS_ADAMTS-like"/>
</dbReference>
<keyword evidence="2" id="KW-0964">Secreted</keyword>
<reference evidence="11" key="2">
    <citation type="submission" date="2025-08" db="UniProtKB">
        <authorList>
            <consortium name="Ensembl"/>
        </authorList>
    </citation>
    <scope>IDENTIFICATION</scope>
</reference>
<comment type="subcellular location">
    <subcellularLocation>
        <location evidence="1">Secreted</location>
    </subcellularLocation>
</comment>
<dbReference type="Pfam" id="PF19030">
    <property type="entry name" value="TSP1_ADAMTS"/>
    <property type="match status" value="12"/>
</dbReference>
<feature type="domain" description="Ig-like" evidence="9">
    <location>
        <begin position="891"/>
        <end position="981"/>
    </location>
</feature>
<dbReference type="SMART" id="SM00408">
    <property type="entry name" value="IGc2"/>
    <property type="match status" value="4"/>
</dbReference>
<evidence type="ECO:0000259" key="9">
    <source>
        <dbReference type="PROSITE" id="PS50835"/>
    </source>
</evidence>
<proteinExistence type="predicted"/>
<dbReference type="PANTHER" id="PTHR13723:SF169">
    <property type="entry name" value="ADAMTS-LIKE PROTEIN 3"/>
    <property type="match status" value="1"/>
</dbReference>
<dbReference type="CDD" id="cd00096">
    <property type="entry name" value="Ig"/>
    <property type="match status" value="2"/>
</dbReference>
<evidence type="ECO:0000256" key="6">
    <source>
        <dbReference type="PIRSR" id="PIRSR613273-3"/>
    </source>
</evidence>
<keyword evidence="5 6" id="KW-1015">Disulfide bond</keyword>
<evidence type="ECO:0000256" key="5">
    <source>
        <dbReference type="ARBA" id="ARBA00023157"/>
    </source>
</evidence>
<dbReference type="FunFam" id="2.20.100.10:FF:000009">
    <property type="entry name" value="ADAMTS-like protein 3 isoform A"/>
    <property type="match status" value="1"/>
</dbReference>
<dbReference type="InterPro" id="IPR013273">
    <property type="entry name" value="ADAMTS/ADAMTS-like"/>
</dbReference>
<dbReference type="SUPFAM" id="SSF82895">
    <property type="entry name" value="TSP-1 type 1 repeat"/>
    <property type="match status" value="12"/>
</dbReference>
<dbReference type="GO" id="GO:0006508">
    <property type="term" value="P:proteolysis"/>
    <property type="evidence" value="ECO:0007669"/>
    <property type="project" value="TreeGrafter"/>
</dbReference>
<name>A0AAY4BDW3_9TELE</name>
<dbReference type="Pfam" id="PF07679">
    <property type="entry name" value="I-set"/>
    <property type="match status" value="3"/>
</dbReference>
<dbReference type="InterPro" id="IPR000884">
    <property type="entry name" value="TSP1_rpt"/>
</dbReference>
<dbReference type="GO" id="GO:0005576">
    <property type="term" value="C:extracellular region"/>
    <property type="evidence" value="ECO:0007669"/>
    <property type="project" value="UniProtKB-SubCell"/>
</dbReference>
<dbReference type="Pfam" id="PF08686">
    <property type="entry name" value="PLAC"/>
    <property type="match status" value="1"/>
</dbReference>
<dbReference type="GO" id="GO:0031012">
    <property type="term" value="C:extracellular matrix"/>
    <property type="evidence" value="ECO:0007669"/>
    <property type="project" value="TreeGrafter"/>
</dbReference>
<sequence>MDRPSVLTRETCVVLCVLFSAVQSETGQSQSAYFLPEFALSPQGSFLEDTTGEQFLTYRYDDQTSRMTRSDADRDVGWDAWGSWSECSRTCGGGASYSLRRCLNGGNCKGRNIRYRTCSNTDCPLESGDFRTQQCSAHNDIKYQGQTYEWIPVTNDPVAPCALKCHARGKNLVVELAPKVLDGTRCRTDSLDMCINGICQEVGCDRQLGSNAREDNCGVCTGNGSTCRLVRGQTLSHVSPDEPLKTMIEVPLGSRHLRVTAKGPDVIIIETHAPHGTGEELILGSPGSYIIGNTSVDFQRVSDSQTLRSRGPLAADLIIKVKYSAPRDTVLQFLFYQPIRYQWRETDFFPCSVTCGGGYQLNSAECVDIRHNTILPEQHCQSYPENTKPKPKLKECNMDPCPESDGFKEVMPYDHFQPLPRWEQNPWTSCSVSCGGGSQERSVVCVEEDVHSQIAQVEEWKCMHSPRPEVKQDCNTFECPQWSAMEWSQCTVTCGRGLRYRVVLCIDHRGQHTGGCNARLKPHIKEDCLVPIACHKPRESLPVEAKQPWLKQANELQEPRATSEEPSFVVGPWSQCSATCGSGLMTRLVKCRVLLSFTQTEVDLPDEECRGEKPPQQRPCMTAHCVDTVSSKPCCQWTHKVTKPCSASCGEGTESLTLLCQDAFGRVVDDALCDVSRRPYNLTRVCSTQPCPLGTWEVSRWSRCSATCGVGLQIRSVYCVEKVQFGHERRPDGNCRGSKPSEVQPCNQIDCLPSWEVEDWQQCSHTCGGGTQSRKVYCKQRLKNGSFRKLKDGTCRGVKPMPHRACATNNCLMPRLEGGEWSECSVTCGTGVQRREPVCRKVTPSGQEVTLSATECSGITPPSLIKSCRRGPCKKKEYVVTKSCASILTDPRTFIQTRPKKRLHFKVGGRAYLQPKTSVLIKCPVEEVFRSTVRWKKDGEYIQTSKHMKITKSGALRISNLKASDIGHYRCMATMVSASFVLKLIGEDNKLIERPDGKQVTEDYTADEDLVMYWWSPRCLNKQYLMPGWKDKSEFYEAECQASPNSDNSHLGSRRPGYSLQLPDRHMEASMAYDVFNVRFEELQGNISGHGSNGQTVFRLKEKVPGPQTTTEEVREVGEVGHSEDSPPNLHEHIPEKDQRAHRKPVISRRKQYDPVMNFHRDVKINIGRTAYLTNATRSLFLLCPVHGVPPPTVSWTKDGSPLQYKERILWPDTGGLHIYKPGPGDVGLYRCTASNELGSDVESSDVLLAEYPKISLSWRNVSDLTSATLKTVVGGWINASLGTNITLDCPVTGVPQPIVSWHKKEGPLNSNARQWLNGSLLLQNISLQNYGTYSCMAANPIGKSVASTHLLVSGLNQAPPEVSRNGSYKRVLMASRIHTSVTVRTGEILRIGCPVVPNHRKAIKWYFQNQTVEEAQGLLHRLLVGGRVLEVNTHRGKFAGQYRCQTRSDGQLHSAWIQVNLEEFRWRMAEWTTCTARCGNRGTQTMKLRCISPDGVEVPPSTCQHLPRPVTSPRACNFHDCPASWVTTVWSKCSTSCGLGFRQRQVSCQQIEAAGTARLLPPSACRSSTRPVIREECSSGACAEWITRPWGQCTGRCLGPGVATQSRTVMCKHLNISSTSRTMCISKERPLSVRNCSSETCDVRWRVWPWRPCTVACGSGFQSRRVECVNQKNNKTLSDVHCAWQRRPITWQHCSVTSCGSACKDTSGYCAVVKRLQLCLVDLYRQRCCESCTANSRPI</sequence>
<dbReference type="Gene3D" id="2.20.100.10">
    <property type="entry name" value="Thrombospondin type-1 (TSP1) repeat"/>
    <property type="match status" value="11"/>
</dbReference>
<dbReference type="FunFam" id="2.20.100.10:FF:000025">
    <property type="entry name" value="ADAMTS like 1"/>
    <property type="match status" value="1"/>
</dbReference>
<keyword evidence="4" id="KW-0677">Repeat</keyword>
<feature type="disulfide bond" evidence="6">
    <location>
        <begin position="102"/>
        <end position="108"/>
    </location>
</feature>
<feature type="chain" id="PRO_5044237481" description="ADAMTS-like protein 3" evidence="8">
    <location>
        <begin position="25"/>
        <end position="1740"/>
    </location>
</feature>
<dbReference type="Proteomes" id="UP000694580">
    <property type="component" value="Chromosome 16"/>
</dbReference>
<dbReference type="GO" id="GO:0004222">
    <property type="term" value="F:metalloendopeptidase activity"/>
    <property type="evidence" value="ECO:0007669"/>
    <property type="project" value="TreeGrafter"/>
</dbReference>
<dbReference type="RefSeq" id="XP_028812364.1">
    <property type="nucleotide sequence ID" value="XM_028956531.1"/>
</dbReference>
<dbReference type="GO" id="GO:0030198">
    <property type="term" value="P:extracellular matrix organization"/>
    <property type="evidence" value="ECO:0007669"/>
    <property type="project" value="InterPro"/>
</dbReference>
<evidence type="ECO:0000256" key="8">
    <source>
        <dbReference type="SAM" id="SignalP"/>
    </source>
</evidence>
<dbReference type="Pfam" id="PF19236">
    <property type="entry name" value="ADAMTS_CR_3"/>
    <property type="match status" value="1"/>
</dbReference>
<dbReference type="InterPro" id="IPR003599">
    <property type="entry name" value="Ig_sub"/>
</dbReference>
<dbReference type="InterPro" id="IPR013783">
    <property type="entry name" value="Ig-like_fold"/>
</dbReference>
<feature type="disulfide bond" evidence="6">
    <location>
        <begin position="91"/>
        <end position="123"/>
    </location>
</feature>
<dbReference type="InterPro" id="IPR010909">
    <property type="entry name" value="PLAC"/>
</dbReference>
<protein>
    <recommendedName>
        <fullName evidence="13">ADAMTS-like protein 3</fullName>
    </recommendedName>
</protein>
<dbReference type="Gene3D" id="2.60.120.830">
    <property type="match status" value="1"/>
</dbReference>
<feature type="domain" description="Ig-like" evidence="9">
    <location>
        <begin position="1253"/>
        <end position="1354"/>
    </location>
</feature>
<evidence type="ECO:0000256" key="3">
    <source>
        <dbReference type="ARBA" id="ARBA00022729"/>
    </source>
</evidence>
<accession>A0AAY4BDW3</accession>
<evidence type="ECO:0000256" key="4">
    <source>
        <dbReference type="ARBA" id="ARBA00022737"/>
    </source>
</evidence>
<dbReference type="PROSITE" id="PS50900">
    <property type="entry name" value="PLAC"/>
    <property type="match status" value="1"/>
</dbReference>
<feature type="domain" description="Ig-like" evidence="9">
    <location>
        <begin position="1145"/>
        <end position="1250"/>
    </location>
</feature>
<evidence type="ECO:0008006" key="13">
    <source>
        <dbReference type="Google" id="ProtNLM"/>
    </source>
</evidence>
<dbReference type="InterPro" id="IPR045371">
    <property type="entry name" value="ADAMTS_CR_3"/>
</dbReference>
<gene>
    <name evidence="11" type="primary">ADAMTSL3</name>
</gene>
<organism evidence="11 12">
    <name type="scientific">Denticeps clupeoides</name>
    <name type="common">denticle herring</name>
    <dbReference type="NCBI Taxonomy" id="299321"/>
    <lineage>
        <taxon>Eukaryota</taxon>
        <taxon>Metazoa</taxon>
        <taxon>Chordata</taxon>
        <taxon>Craniata</taxon>
        <taxon>Vertebrata</taxon>
        <taxon>Euteleostomi</taxon>
        <taxon>Actinopterygii</taxon>
        <taxon>Neopterygii</taxon>
        <taxon>Teleostei</taxon>
        <taxon>Clupei</taxon>
        <taxon>Clupeiformes</taxon>
        <taxon>Denticipitoidei</taxon>
        <taxon>Denticipitidae</taxon>
        <taxon>Denticeps</taxon>
    </lineage>
</organism>
<evidence type="ECO:0000256" key="7">
    <source>
        <dbReference type="SAM" id="MobiDB-lite"/>
    </source>
</evidence>
<dbReference type="PROSITE" id="PS50092">
    <property type="entry name" value="TSP1"/>
    <property type="match status" value="10"/>
</dbReference>
<feature type="region of interest" description="Disordered" evidence="7">
    <location>
        <begin position="1106"/>
        <end position="1146"/>
    </location>
</feature>
<reference evidence="11 12" key="1">
    <citation type="submission" date="2020-06" db="EMBL/GenBank/DDBJ databases">
        <authorList>
            <consortium name="Wellcome Sanger Institute Data Sharing"/>
        </authorList>
    </citation>
    <scope>NUCLEOTIDE SEQUENCE [LARGE SCALE GENOMIC DNA]</scope>
</reference>
<dbReference type="InterPro" id="IPR036383">
    <property type="entry name" value="TSP1_rpt_sf"/>
</dbReference>
<feature type="domain" description="Ig-like" evidence="9">
    <location>
        <begin position="1361"/>
        <end position="1461"/>
    </location>
</feature>
<dbReference type="InterPro" id="IPR013098">
    <property type="entry name" value="Ig_I-set"/>
</dbReference>
<evidence type="ECO:0000256" key="2">
    <source>
        <dbReference type="ARBA" id="ARBA00022525"/>
    </source>
</evidence>
<dbReference type="Gene3D" id="2.60.40.10">
    <property type="entry name" value="Immunoglobulins"/>
    <property type="match status" value="4"/>
</dbReference>
<feature type="compositionally biased region" description="Basic and acidic residues" evidence="7">
    <location>
        <begin position="1112"/>
        <end position="1139"/>
    </location>
</feature>
<dbReference type="GeneID" id="114765964"/>
<evidence type="ECO:0000256" key="1">
    <source>
        <dbReference type="ARBA" id="ARBA00004613"/>
    </source>
</evidence>
<dbReference type="PANTHER" id="PTHR13723">
    <property type="entry name" value="ADAMTS A DISINTEGRIN AND METALLOPROTEASE WITH THROMBOSPONDIN MOTIFS PROTEASE"/>
    <property type="match status" value="1"/>
</dbReference>
<evidence type="ECO:0000313" key="12">
    <source>
        <dbReference type="Proteomes" id="UP000694580"/>
    </source>
</evidence>
<evidence type="ECO:0000313" key="11">
    <source>
        <dbReference type="Ensembl" id="ENSDCDP00010019128.1"/>
    </source>
</evidence>
<evidence type="ECO:0000259" key="10">
    <source>
        <dbReference type="PROSITE" id="PS50900"/>
    </source>
</evidence>
<dbReference type="InterPro" id="IPR003598">
    <property type="entry name" value="Ig_sub2"/>
</dbReference>
<dbReference type="SMART" id="SM00409">
    <property type="entry name" value="IG"/>
    <property type="match status" value="4"/>
</dbReference>
<dbReference type="Ensembl" id="ENSDCDT00010020233.1">
    <property type="protein sequence ID" value="ENSDCDP00010019128.1"/>
    <property type="gene ID" value="ENSDCDG00010008632.1"/>
</dbReference>
<feature type="signal peptide" evidence="8">
    <location>
        <begin position="1"/>
        <end position="24"/>
    </location>
</feature>
<dbReference type="PROSITE" id="PS50835">
    <property type="entry name" value="IG_LIKE"/>
    <property type="match status" value="4"/>
</dbReference>
<dbReference type="InterPro" id="IPR036179">
    <property type="entry name" value="Ig-like_dom_sf"/>
</dbReference>
<feature type="domain" description="PLAC" evidence="10">
    <location>
        <begin position="1700"/>
        <end position="1737"/>
    </location>
</feature>
<dbReference type="PRINTS" id="PR01857">
    <property type="entry name" value="ADAMTSFAMILY"/>
</dbReference>
<keyword evidence="12" id="KW-1185">Reference proteome</keyword>
<feature type="disulfide bond" evidence="6">
    <location>
        <begin position="87"/>
        <end position="118"/>
    </location>
</feature>